<reference evidence="2 3" key="1">
    <citation type="submission" date="2011-10" db="EMBL/GenBank/DDBJ databases">
        <title>Complete sequence of chromosome of Pseudomonas stutzeri RCH2.</title>
        <authorList>
            <consortium name="US DOE Joint Genome Institute"/>
            <person name="Lucas S."/>
            <person name="Han J."/>
            <person name="Lapidus A."/>
            <person name="Cheng J.-F."/>
            <person name="Goodwin L."/>
            <person name="Pitluck S."/>
            <person name="Peters L."/>
            <person name="Ovchinnikova G."/>
            <person name="Zeytun A."/>
            <person name="Lu M."/>
            <person name="Detter J.C."/>
            <person name="Han C."/>
            <person name="Tapia R."/>
            <person name="Land M."/>
            <person name="Hauser L."/>
            <person name="Kyrpides N."/>
            <person name="Ivanova N."/>
            <person name="Pagani I."/>
            <person name="Chakraborty R."/>
            <person name="Arkin A."/>
            <person name="Dehal P."/>
            <person name="Wall J."/>
            <person name="Hazen T."/>
            <person name="Woyke T."/>
        </authorList>
    </citation>
    <scope>NUCLEOTIDE SEQUENCE [LARGE SCALE GENOMIC DNA]</scope>
    <source>
        <strain evidence="2 3">RCH2</strain>
    </source>
</reference>
<dbReference type="STRING" id="644801.Psest_3061"/>
<evidence type="ECO:0000256" key="1">
    <source>
        <dbReference type="SAM" id="MobiDB-lite"/>
    </source>
</evidence>
<sequence>MIRAVYGKPGEGMAYAEAGQLSTPSARPGLRLLCLLVQTRNGEIRSLPVHTMRPMPPRLCAADSHTANGVRWWNLEASALGLDSGTGLYLREAHATRAPREVVEHYLRLGQANALRADSRTVRAGGVGRKRMQVRIASPNWHEIGRELTVGGELYGHVTYRRDVPLFIPLDGSEPTKHRSLVELRRYVAERYQAERVAEQVRGRAPGSSDHASPIRRTEARAERTLDPARTETASARECGSAFPSRAPEPSAARAG</sequence>
<name>L0GLE7_STUST</name>
<accession>L0GLE7</accession>
<evidence type="ECO:0000313" key="3">
    <source>
        <dbReference type="Proteomes" id="UP000010820"/>
    </source>
</evidence>
<feature type="region of interest" description="Disordered" evidence="1">
    <location>
        <begin position="199"/>
        <end position="256"/>
    </location>
</feature>
<dbReference type="HOGENOM" id="CLU_1085315_0_0_6"/>
<gene>
    <name evidence="2" type="ORF">Psest_3061</name>
</gene>
<feature type="compositionally biased region" description="Low complexity" evidence="1">
    <location>
        <begin position="241"/>
        <end position="256"/>
    </location>
</feature>
<evidence type="ECO:0000313" key="2">
    <source>
        <dbReference type="EMBL" id="AGA87558.1"/>
    </source>
</evidence>
<dbReference type="eggNOG" id="ENOG5031G5G">
    <property type="taxonomic scope" value="Bacteria"/>
</dbReference>
<dbReference type="AlphaFoldDB" id="L0GLE7"/>
<feature type="compositionally biased region" description="Basic and acidic residues" evidence="1">
    <location>
        <begin position="216"/>
        <end position="230"/>
    </location>
</feature>
<proteinExistence type="predicted"/>
<dbReference type="KEGG" id="psh:Psest_3061"/>
<dbReference type="Proteomes" id="UP000010820">
    <property type="component" value="Chromosome"/>
</dbReference>
<protein>
    <submittedName>
        <fullName evidence="2">Uncharacterized protein</fullName>
    </submittedName>
</protein>
<organism evidence="2 3">
    <name type="scientific">Stutzerimonas stutzeri RCH2</name>
    <dbReference type="NCBI Taxonomy" id="644801"/>
    <lineage>
        <taxon>Bacteria</taxon>
        <taxon>Pseudomonadati</taxon>
        <taxon>Pseudomonadota</taxon>
        <taxon>Gammaproteobacteria</taxon>
        <taxon>Pseudomonadales</taxon>
        <taxon>Pseudomonadaceae</taxon>
        <taxon>Stutzerimonas</taxon>
    </lineage>
</organism>
<dbReference type="EMBL" id="CP003071">
    <property type="protein sequence ID" value="AGA87558.1"/>
    <property type="molecule type" value="Genomic_DNA"/>
</dbReference>